<proteinExistence type="predicted"/>
<accession>F0F2I4</accession>
<gene>
    <name evidence="1" type="ORF">HMPREF9098_2319</name>
</gene>
<evidence type="ECO:0000313" key="1">
    <source>
        <dbReference type="EMBL" id="EGC16291.1"/>
    </source>
</evidence>
<dbReference type="AlphaFoldDB" id="F0F2I4"/>
<organism evidence="1 2">
    <name type="scientific">Kingella denitrificans ATCC 33394</name>
    <dbReference type="NCBI Taxonomy" id="888741"/>
    <lineage>
        <taxon>Bacteria</taxon>
        <taxon>Pseudomonadati</taxon>
        <taxon>Pseudomonadota</taxon>
        <taxon>Betaproteobacteria</taxon>
        <taxon>Neisseriales</taxon>
        <taxon>Neisseriaceae</taxon>
        <taxon>Kingella</taxon>
    </lineage>
</organism>
<dbReference type="HOGENOM" id="CLU_2935380_0_0_4"/>
<sequence length="60" mass="6528">MCEQPETNMVSGSFHAPAAGRVQAAFPFCRLPFAGRLKTKFAYKKAACTLLFKVQAAFGD</sequence>
<reference evidence="1 2" key="1">
    <citation type="submission" date="2011-01" db="EMBL/GenBank/DDBJ databases">
        <authorList>
            <person name="Muzny D."/>
            <person name="Qin X."/>
            <person name="Deng J."/>
            <person name="Jiang H."/>
            <person name="Liu Y."/>
            <person name="Qu J."/>
            <person name="Song X.-Z."/>
            <person name="Zhang L."/>
            <person name="Thornton R."/>
            <person name="Coyle M."/>
            <person name="Francisco L."/>
            <person name="Jackson L."/>
            <person name="Javaid M."/>
            <person name="Korchina V."/>
            <person name="Kovar C."/>
            <person name="Mata R."/>
            <person name="Mathew T."/>
            <person name="Ngo R."/>
            <person name="Nguyen L."/>
            <person name="Nguyen N."/>
            <person name="Okwuonu G."/>
            <person name="Ongeri F."/>
            <person name="Pham C."/>
            <person name="Simmons D."/>
            <person name="Wilczek-Boney K."/>
            <person name="Hale W."/>
            <person name="Jakkamsetti A."/>
            <person name="Pham P."/>
            <person name="Ruth R."/>
            <person name="San Lucas F."/>
            <person name="Warren J."/>
            <person name="Zhang J."/>
            <person name="Zhao Z."/>
            <person name="Zhou C."/>
            <person name="Zhu D."/>
            <person name="Lee S."/>
            <person name="Bess C."/>
            <person name="Blankenburg K."/>
            <person name="Forbes L."/>
            <person name="Fu Q."/>
            <person name="Gubbala S."/>
            <person name="Hirani K."/>
            <person name="Jayaseelan J.C."/>
            <person name="Lara F."/>
            <person name="Munidasa M."/>
            <person name="Palculict T."/>
            <person name="Patil S."/>
            <person name="Pu L.-L."/>
            <person name="Saada N."/>
            <person name="Tang L."/>
            <person name="Weissenberger G."/>
            <person name="Zhu Y."/>
            <person name="Hemphill L."/>
            <person name="Shang Y."/>
            <person name="Youmans B."/>
            <person name="Ayvaz T."/>
            <person name="Ross M."/>
            <person name="Santibanez J."/>
            <person name="Aqrawi P."/>
            <person name="Gross S."/>
            <person name="Joshi V."/>
            <person name="Fowler G."/>
            <person name="Nazareth L."/>
            <person name="Reid J."/>
            <person name="Worley K."/>
            <person name="Petrosino J."/>
            <person name="Highlander S."/>
            <person name="Gibbs R."/>
        </authorList>
    </citation>
    <scope>NUCLEOTIDE SEQUENCE [LARGE SCALE GENOMIC DNA]</scope>
    <source>
        <strain evidence="1 2">ATCC 33394</strain>
    </source>
</reference>
<dbReference type="EMBL" id="AEWV01000043">
    <property type="protein sequence ID" value="EGC16291.1"/>
    <property type="molecule type" value="Genomic_DNA"/>
</dbReference>
<keyword evidence="2" id="KW-1185">Reference proteome</keyword>
<evidence type="ECO:0000313" key="2">
    <source>
        <dbReference type="Proteomes" id="UP000004088"/>
    </source>
</evidence>
<dbReference type="STRING" id="888741.HMPREF9098_2319"/>
<name>F0F2I4_9NEIS</name>
<comment type="caution">
    <text evidence="1">The sequence shown here is derived from an EMBL/GenBank/DDBJ whole genome shotgun (WGS) entry which is preliminary data.</text>
</comment>
<protein>
    <submittedName>
        <fullName evidence="1">Uncharacterized protein</fullName>
    </submittedName>
</protein>
<dbReference type="Proteomes" id="UP000004088">
    <property type="component" value="Unassembled WGS sequence"/>
</dbReference>